<dbReference type="PANTHER" id="PTHR35901:SF1">
    <property type="entry name" value="EXONUCLEASE VAPC9"/>
    <property type="match status" value="1"/>
</dbReference>
<evidence type="ECO:0000259" key="2">
    <source>
        <dbReference type="Pfam" id="PF01850"/>
    </source>
</evidence>
<proteinExistence type="predicted"/>
<protein>
    <submittedName>
        <fullName evidence="3">PIN domain-containing protein</fullName>
    </submittedName>
</protein>
<dbReference type="AlphaFoldDB" id="A0A7J3M472"/>
<dbReference type="InterPro" id="IPR044153">
    <property type="entry name" value="PIN_Pae0151-like"/>
</dbReference>
<dbReference type="InterPro" id="IPR029060">
    <property type="entry name" value="PIN-like_dom_sf"/>
</dbReference>
<reference evidence="3" key="1">
    <citation type="journal article" date="2020" name="mSystems">
        <title>Genome- and Community-Level Interaction Insights into Carbon Utilization and Element Cycling Functions of Hydrothermarchaeota in Hydrothermal Sediment.</title>
        <authorList>
            <person name="Zhou Z."/>
            <person name="Liu Y."/>
            <person name="Xu W."/>
            <person name="Pan J."/>
            <person name="Luo Z.H."/>
            <person name="Li M."/>
        </authorList>
    </citation>
    <scope>NUCLEOTIDE SEQUENCE [LARGE SCALE GENOMIC DNA]</scope>
    <source>
        <strain evidence="3">SpSt-587</strain>
    </source>
</reference>
<dbReference type="Gene3D" id="3.40.50.1010">
    <property type="entry name" value="5'-nuclease"/>
    <property type="match status" value="1"/>
</dbReference>
<evidence type="ECO:0000313" key="3">
    <source>
        <dbReference type="EMBL" id="HGT83683.1"/>
    </source>
</evidence>
<keyword evidence="1" id="KW-0460">Magnesium</keyword>
<dbReference type="CDD" id="cd09873">
    <property type="entry name" value="PIN_Pae0151-like"/>
    <property type="match status" value="1"/>
</dbReference>
<accession>A0A7J3M472</accession>
<dbReference type="InterPro" id="IPR002716">
    <property type="entry name" value="PIN_dom"/>
</dbReference>
<dbReference type="Pfam" id="PF01850">
    <property type="entry name" value="PIN"/>
    <property type="match status" value="1"/>
</dbReference>
<dbReference type="InterPro" id="IPR051619">
    <property type="entry name" value="TypeII_TA_RNase_PINc/VapC"/>
</dbReference>
<dbReference type="EMBL" id="DSYZ01000152">
    <property type="protein sequence ID" value="HGT83683.1"/>
    <property type="molecule type" value="Genomic_DNA"/>
</dbReference>
<feature type="domain" description="PIN" evidence="2">
    <location>
        <begin position="4"/>
        <end position="117"/>
    </location>
</feature>
<dbReference type="SUPFAM" id="SSF88723">
    <property type="entry name" value="PIN domain-like"/>
    <property type="match status" value="1"/>
</dbReference>
<organism evidence="3">
    <name type="scientific">Archaeoglobus fulgidus</name>
    <dbReference type="NCBI Taxonomy" id="2234"/>
    <lineage>
        <taxon>Archaea</taxon>
        <taxon>Methanobacteriati</taxon>
        <taxon>Methanobacteriota</taxon>
        <taxon>Archaeoglobi</taxon>
        <taxon>Archaeoglobales</taxon>
        <taxon>Archaeoglobaceae</taxon>
        <taxon>Archaeoglobus</taxon>
    </lineage>
</organism>
<sequence>MRLFDASAIVNLAKRGKVRAFLNGATLDLAIYETLNALWKEVNLLKKIDENTAIEFAEIIGKAMGAMEIFSVRGLEKEVLEFACKNRITFYDASYVFIAMKNGFGLVTDDNKLESIASNYVKVFKSFEL</sequence>
<comment type="caution">
    <text evidence="3">The sequence shown here is derived from an EMBL/GenBank/DDBJ whole genome shotgun (WGS) entry which is preliminary data.</text>
</comment>
<name>A0A7J3M472_ARCFL</name>
<gene>
    <name evidence="3" type="ORF">ENT52_08180</name>
</gene>
<dbReference type="PANTHER" id="PTHR35901">
    <property type="entry name" value="RIBONUCLEASE VAPC3"/>
    <property type="match status" value="1"/>
</dbReference>
<evidence type="ECO:0000256" key="1">
    <source>
        <dbReference type="ARBA" id="ARBA00022842"/>
    </source>
</evidence>